<evidence type="ECO:0000259" key="1">
    <source>
        <dbReference type="Pfam" id="PF11760"/>
    </source>
</evidence>
<reference evidence="3" key="1">
    <citation type="submission" date="2019-02" db="EMBL/GenBank/DDBJ databases">
        <authorList>
            <person name="Gruber-Vodicka R. H."/>
            <person name="Seah K. B. B."/>
        </authorList>
    </citation>
    <scope>NUCLEOTIDE SEQUENCE</scope>
    <source>
        <strain evidence="3">BECK_M7</strain>
    </source>
</reference>
<name>A0A450UEF8_9GAMM</name>
<dbReference type="PANTHER" id="PTHR37477">
    <property type="entry name" value="COBALT-PRECORRIN-5A HYDROLASE"/>
    <property type="match status" value="1"/>
</dbReference>
<keyword evidence="3" id="KW-0378">Hydrolase</keyword>
<sequence>MIMKVVSWRSFGLFIPRSASQAELRRCWGIDEVVLNKVANCRVVLVAVTRGGAFRARGLALHMPHATLLVADKFRTVTDGLVNGVESYDGALRERMAMLFSRHDRIVFFLSLGAVVRLIAPHLVSKHEDPAVLAVDDAGRFVIPVVSGHVGGANDFARQVAELLDATAVITTASDVGGTISVDILGRELGWQVEASKSNITRVSAHVVNGEPVAFVQEAGSREWWPYPTPLPSNIHLFDRIEDLDFDRFRAVLWVTDREIDESLWRRLPEQLVVYRP</sequence>
<dbReference type="PANTHER" id="PTHR37477:SF1">
    <property type="entry name" value="COBALT-PRECORRIN-5A HYDROLASE"/>
    <property type="match status" value="1"/>
</dbReference>
<evidence type="ECO:0000259" key="2">
    <source>
        <dbReference type="Pfam" id="PF11761"/>
    </source>
</evidence>
<evidence type="ECO:0000313" key="3">
    <source>
        <dbReference type="EMBL" id="VFJ90931.1"/>
    </source>
</evidence>
<feature type="domain" description="Cobalamin synthesis G N-terminal" evidence="1">
    <location>
        <begin position="96"/>
        <end position="175"/>
    </location>
</feature>
<accession>A0A450UEF8</accession>
<gene>
    <name evidence="3" type="ORF">BECKLFY1418B_GA0070995_102224</name>
</gene>
<organism evidence="3">
    <name type="scientific">Candidatus Kentrum sp. LFY</name>
    <dbReference type="NCBI Taxonomy" id="2126342"/>
    <lineage>
        <taxon>Bacteria</taxon>
        <taxon>Pseudomonadati</taxon>
        <taxon>Pseudomonadota</taxon>
        <taxon>Gammaproteobacteria</taxon>
        <taxon>Candidatus Kentrum</taxon>
    </lineage>
</organism>
<dbReference type="Gene3D" id="3.40.50.11220">
    <property type="match status" value="1"/>
</dbReference>
<dbReference type="InterPro" id="IPR038029">
    <property type="entry name" value="GbiG_N_sf"/>
</dbReference>
<proteinExistence type="predicted"/>
<dbReference type="Pfam" id="PF11760">
    <property type="entry name" value="CbiG_N"/>
    <property type="match status" value="1"/>
</dbReference>
<feature type="domain" description="Cobalamin biosynthesis central region" evidence="2">
    <location>
        <begin position="180"/>
        <end position="277"/>
    </location>
</feature>
<dbReference type="InterPro" id="IPR052553">
    <property type="entry name" value="CbiG_hydrolase"/>
</dbReference>
<protein>
    <submittedName>
        <fullName evidence="3">Cobalt-precorrin 5A hydrolase</fullName>
    </submittedName>
</protein>
<dbReference type="EMBL" id="CAADFF010000022">
    <property type="protein sequence ID" value="VFJ90931.1"/>
    <property type="molecule type" value="Genomic_DNA"/>
</dbReference>
<dbReference type="InterPro" id="IPR021744">
    <property type="entry name" value="CbiG_N"/>
</dbReference>
<dbReference type="AlphaFoldDB" id="A0A450UEF8"/>
<dbReference type="SUPFAM" id="SSF159672">
    <property type="entry name" value="CbiG N-terminal domain-like"/>
    <property type="match status" value="1"/>
</dbReference>
<dbReference type="InterPro" id="IPR021745">
    <property type="entry name" value="CbiG_mid"/>
</dbReference>
<dbReference type="Pfam" id="PF11761">
    <property type="entry name" value="CbiG_mid"/>
    <property type="match status" value="1"/>
</dbReference>
<dbReference type="GO" id="GO:0016787">
    <property type="term" value="F:hydrolase activity"/>
    <property type="evidence" value="ECO:0007669"/>
    <property type="project" value="UniProtKB-KW"/>
</dbReference>